<evidence type="ECO:0000313" key="1">
    <source>
        <dbReference type="EMBL" id="KAF3538031.1"/>
    </source>
</evidence>
<gene>
    <name evidence="1" type="ORF">F2Q69_00020022</name>
</gene>
<reference evidence="1" key="1">
    <citation type="submission" date="2019-12" db="EMBL/GenBank/DDBJ databases">
        <title>Genome sequencing and annotation of Brassica cretica.</title>
        <authorList>
            <person name="Studholme D.J."/>
            <person name="Sarris P."/>
        </authorList>
    </citation>
    <scope>NUCLEOTIDE SEQUENCE</scope>
    <source>
        <strain evidence="1">PFS-109/04</strain>
        <tissue evidence="1">Leaf</tissue>
    </source>
</reference>
<protein>
    <submittedName>
        <fullName evidence="1">Uncharacterized protein</fullName>
    </submittedName>
</protein>
<dbReference type="GO" id="GO:0016811">
    <property type="term" value="F:hydrolase activity, acting on carbon-nitrogen (but not peptide) bonds, in linear amides"/>
    <property type="evidence" value="ECO:0007669"/>
    <property type="project" value="InterPro"/>
</dbReference>
<dbReference type="Proteomes" id="UP000712600">
    <property type="component" value="Unassembled WGS sequence"/>
</dbReference>
<proteinExistence type="predicted"/>
<dbReference type="AlphaFoldDB" id="A0A8S9QAH4"/>
<dbReference type="PANTHER" id="PTHR43235">
    <property type="entry name" value="GLUTAMINE AMIDOTRANSFERASE PB2B2.05-RELATED"/>
    <property type="match status" value="1"/>
</dbReference>
<accession>A0A8S9QAH4</accession>
<evidence type="ECO:0000313" key="2">
    <source>
        <dbReference type="Proteomes" id="UP000712600"/>
    </source>
</evidence>
<sequence>MDQEMKLREMGATMRNGGSFTQKLRLDEDKQRKAMDIMKKMNVERLSELIAFYTLMGKISSESNTALSMDQEMKLREMGATMRNGGLFTQKLRLDEDKQRKAMNIMKKMNVERLSELIAFYTLMGKISSEVLERKLNGSLDDHSLTSQ</sequence>
<dbReference type="EMBL" id="QGKX02001290">
    <property type="protein sequence ID" value="KAF3538031.1"/>
    <property type="molecule type" value="Genomic_DNA"/>
</dbReference>
<name>A0A8S9QAH4_BRACR</name>
<organism evidence="1 2">
    <name type="scientific">Brassica cretica</name>
    <name type="common">Mustard</name>
    <dbReference type="NCBI Taxonomy" id="69181"/>
    <lineage>
        <taxon>Eukaryota</taxon>
        <taxon>Viridiplantae</taxon>
        <taxon>Streptophyta</taxon>
        <taxon>Embryophyta</taxon>
        <taxon>Tracheophyta</taxon>
        <taxon>Spermatophyta</taxon>
        <taxon>Magnoliopsida</taxon>
        <taxon>eudicotyledons</taxon>
        <taxon>Gunneridae</taxon>
        <taxon>Pentapetalae</taxon>
        <taxon>rosids</taxon>
        <taxon>malvids</taxon>
        <taxon>Brassicales</taxon>
        <taxon>Brassicaceae</taxon>
        <taxon>Brassiceae</taxon>
        <taxon>Brassica</taxon>
    </lineage>
</organism>
<dbReference type="PANTHER" id="PTHR43235:SF4">
    <property type="entry name" value="CLASS I GLUTAMINE AMIDOTRANSFERASE-LIKE SUPERFAMILY PROTEIN"/>
    <property type="match status" value="1"/>
</dbReference>
<dbReference type="InterPro" id="IPR044668">
    <property type="entry name" value="PuuD-like"/>
</dbReference>
<comment type="caution">
    <text evidence="1">The sequence shown here is derived from an EMBL/GenBank/DDBJ whole genome shotgun (WGS) entry which is preliminary data.</text>
</comment>
<dbReference type="GO" id="GO:0005829">
    <property type="term" value="C:cytosol"/>
    <property type="evidence" value="ECO:0007669"/>
    <property type="project" value="TreeGrafter"/>
</dbReference>